<dbReference type="InterPro" id="IPR013366">
    <property type="entry name" value="EutJ"/>
</dbReference>
<dbReference type="Pfam" id="PF00012">
    <property type="entry name" value="HSP70"/>
    <property type="match status" value="1"/>
</dbReference>
<keyword evidence="2" id="KW-0067">ATP-binding</keyword>
<dbReference type="SUPFAM" id="SSF53067">
    <property type="entry name" value="Actin-like ATPase domain"/>
    <property type="match status" value="1"/>
</dbReference>
<dbReference type="InterPro" id="IPR013126">
    <property type="entry name" value="Hsp_70_fam"/>
</dbReference>
<evidence type="ECO:0000256" key="3">
    <source>
        <dbReference type="ARBA" id="ARBA00023186"/>
    </source>
</evidence>
<evidence type="ECO:0000256" key="2">
    <source>
        <dbReference type="ARBA" id="ARBA00022840"/>
    </source>
</evidence>
<keyword evidence="5" id="KW-1185">Reference proteome</keyword>
<dbReference type="PANTHER" id="PTHR32432:SF3">
    <property type="entry name" value="ETHANOLAMINE UTILIZATION PROTEIN EUTJ"/>
    <property type="match status" value="1"/>
</dbReference>
<comment type="caution">
    <text evidence="4">The sequence shown here is derived from an EMBL/GenBank/DDBJ whole genome shotgun (WGS) entry which is preliminary data.</text>
</comment>
<dbReference type="Gene3D" id="3.30.420.40">
    <property type="match status" value="2"/>
</dbReference>
<name>A0ABS3LFL6_9ENTE</name>
<dbReference type="InterPro" id="IPR050696">
    <property type="entry name" value="FtsA/MreB"/>
</dbReference>
<dbReference type="EMBL" id="JAFREM010000033">
    <property type="protein sequence ID" value="MBO1308410.1"/>
    <property type="molecule type" value="Genomic_DNA"/>
</dbReference>
<dbReference type="RefSeq" id="WP_207675405.1">
    <property type="nucleotide sequence ID" value="NZ_JAFREM010000033.1"/>
</dbReference>
<keyword evidence="1" id="KW-0547">Nucleotide-binding</keyword>
<dbReference type="NCBIfam" id="TIGR02529">
    <property type="entry name" value="EutJ"/>
    <property type="match status" value="1"/>
</dbReference>
<proteinExistence type="predicted"/>
<evidence type="ECO:0000313" key="4">
    <source>
        <dbReference type="EMBL" id="MBO1308410.1"/>
    </source>
</evidence>
<reference evidence="4 5" key="1">
    <citation type="submission" date="2021-03" db="EMBL/GenBank/DDBJ databases">
        <title>Enterococcal diversity collection.</title>
        <authorList>
            <person name="Gilmore M.S."/>
            <person name="Schwartzman J."/>
            <person name="Van Tyne D."/>
            <person name="Martin M."/>
            <person name="Earl A.M."/>
            <person name="Manson A.L."/>
            <person name="Straub T."/>
            <person name="Salamzade R."/>
            <person name="Saavedra J."/>
            <person name="Lebreton F."/>
            <person name="Prichula J."/>
            <person name="Schaufler K."/>
            <person name="Gaca A."/>
            <person name="Sgardioli B."/>
            <person name="Wagenaar J."/>
            <person name="Strong T."/>
        </authorList>
    </citation>
    <scope>NUCLEOTIDE SEQUENCE [LARGE SCALE GENOMIC DNA]</scope>
    <source>
        <strain evidence="4 5">669A</strain>
    </source>
</reference>
<sequence>MESLEKANQILAEFEKIANTNTAKSFDPKDGFKVGVDLGTSSIVLVVLDGKDQPLFGAFEFADVVRDGLVVNYQQSVQIVSRLKQQAEEVLGFPLTAASGAIPPGTVGNNKRVVANIIESADMAADQLVDEPTAAALLLGVSEGAVIDVGGGTTGISVFEKGQPILVVDEPTGGTHMTLVIAGYFQETIEEAEQRKRDISKERENFTIVRPVVQRMAEITRQALLRQPTEPLYVVGGAAYFKEFEGEFANYLQQEVYKPVYPQFVTPIGIAMSSHIIFPQEGE</sequence>
<evidence type="ECO:0000313" key="5">
    <source>
        <dbReference type="Proteomes" id="UP000664601"/>
    </source>
</evidence>
<dbReference type="PANTHER" id="PTHR32432">
    <property type="entry name" value="CELL DIVISION PROTEIN FTSA-RELATED"/>
    <property type="match status" value="1"/>
</dbReference>
<dbReference type="NCBIfam" id="NF011660">
    <property type="entry name" value="PRK15080.1"/>
    <property type="match status" value="1"/>
</dbReference>
<gene>
    <name evidence="4" type="primary">eutJ</name>
    <name evidence="4" type="ORF">JZO70_19700</name>
</gene>
<keyword evidence="3" id="KW-0143">Chaperone</keyword>
<organism evidence="4 5">
    <name type="scientific">Candidatus Enterococcus moelleringii</name>
    <dbReference type="NCBI Taxonomy" id="2815325"/>
    <lineage>
        <taxon>Bacteria</taxon>
        <taxon>Bacillati</taxon>
        <taxon>Bacillota</taxon>
        <taxon>Bacilli</taxon>
        <taxon>Lactobacillales</taxon>
        <taxon>Enterococcaceae</taxon>
        <taxon>Enterococcus</taxon>
    </lineage>
</organism>
<accession>A0ABS3LFL6</accession>
<evidence type="ECO:0000256" key="1">
    <source>
        <dbReference type="ARBA" id="ARBA00022741"/>
    </source>
</evidence>
<dbReference type="Proteomes" id="UP000664601">
    <property type="component" value="Unassembled WGS sequence"/>
</dbReference>
<dbReference type="InterPro" id="IPR043129">
    <property type="entry name" value="ATPase_NBD"/>
</dbReference>
<protein>
    <submittedName>
        <fullName evidence="4">Ethanolamine utilization protein EutJ</fullName>
    </submittedName>
</protein>